<dbReference type="SUPFAM" id="SSF51182">
    <property type="entry name" value="RmlC-like cupins"/>
    <property type="match status" value="1"/>
</dbReference>
<dbReference type="InterPro" id="IPR011051">
    <property type="entry name" value="RmlC_Cupin_sf"/>
</dbReference>
<accession>A0A238WSM0</accession>
<dbReference type="Pfam" id="PF06172">
    <property type="entry name" value="Cupin_5"/>
    <property type="match status" value="1"/>
</dbReference>
<name>A0A238WSM0_9PSEU</name>
<dbReference type="InterPro" id="IPR009327">
    <property type="entry name" value="Cupin_DUF985"/>
</dbReference>
<dbReference type="InterPro" id="IPR009297">
    <property type="entry name" value="DUF952"/>
</dbReference>
<evidence type="ECO:0000259" key="1">
    <source>
        <dbReference type="Pfam" id="PF06172"/>
    </source>
</evidence>
<dbReference type="RefSeq" id="WP_089300993.1">
    <property type="nucleotide sequence ID" value="NZ_FZNW01000007.1"/>
</dbReference>
<dbReference type="Gene3D" id="2.60.120.10">
    <property type="entry name" value="Jelly Rolls"/>
    <property type="match status" value="1"/>
</dbReference>
<reference evidence="3" key="1">
    <citation type="submission" date="2017-06" db="EMBL/GenBank/DDBJ databases">
        <authorList>
            <person name="Varghese N."/>
            <person name="Submissions S."/>
        </authorList>
    </citation>
    <scope>NUCLEOTIDE SEQUENCE [LARGE SCALE GENOMIC DNA]</scope>
    <source>
        <strain evidence="3">DSM 45207</strain>
    </source>
</reference>
<dbReference type="Gene3D" id="3.20.170.20">
    <property type="entry name" value="Protein of unknown function DUF952"/>
    <property type="match status" value="1"/>
</dbReference>
<dbReference type="PANTHER" id="PTHR33387">
    <property type="entry name" value="RMLC-LIKE JELLY ROLL FOLD PROTEIN"/>
    <property type="match status" value="1"/>
</dbReference>
<dbReference type="PANTHER" id="PTHR33387:SF3">
    <property type="entry name" value="DUF985 DOMAIN-CONTAINING PROTEIN"/>
    <property type="match status" value="1"/>
</dbReference>
<protein>
    <recommendedName>
        <fullName evidence="1">DUF985 domain-containing protein</fullName>
    </recommendedName>
</protein>
<sequence>MTTVLHLTPLEEYDAAGERLHPSSLDTEGFVHCTGDGDTLLAVANHLYREADGQFVALEVDTARNTASTVFEEAAPAPPPGVDASVRFPHIYGPIDLSAVVGLRYARRTLDGRFVDFEPRPSRAEELDLLPHPEGGWYRRTWTSPTRLPVDDGSRAAATAIHYLLADGRTSRWHRVGSDELWLWHGPGTLDLELDSGESRLDGARTAQVLVPGGTWQRARAHGDVLVSCVVCPGFDFADFQMLDT</sequence>
<dbReference type="InterPro" id="IPR039935">
    <property type="entry name" value="YML079W-like"/>
</dbReference>
<dbReference type="OrthoDB" id="9798288at2"/>
<keyword evidence="3" id="KW-1185">Reference proteome</keyword>
<dbReference type="SUPFAM" id="SSF56399">
    <property type="entry name" value="ADP-ribosylation"/>
    <property type="match status" value="1"/>
</dbReference>
<feature type="domain" description="DUF985" evidence="1">
    <location>
        <begin position="125"/>
        <end position="243"/>
    </location>
</feature>
<proteinExistence type="predicted"/>
<dbReference type="InterPro" id="IPR014710">
    <property type="entry name" value="RmlC-like_jellyroll"/>
</dbReference>
<gene>
    <name evidence="2" type="ORF">SAMN06265360_107176</name>
</gene>
<evidence type="ECO:0000313" key="3">
    <source>
        <dbReference type="Proteomes" id="UP000198348"/>
    </source>
</evidence>
<dbReference type="EMBL" id="FZNW01000007">
    <property type="protein sequence ID" value="SNR49556.1"/>
    <property type="molecule type" value="Genomic_DNA"/>
</dbReference>
<organism evidence="2 3">
    <name type="scientific">Haloechinothrix alba</name>
    <dbReference type="NCBI Taxonomy" id="664784"/>
    <lineage>
        <taxon>Bacteria</taxon>
        <taxon>Bacillati</taxon>
        <taxon>Actinomycetota</taxon>
        <taxon>Actinomycetes</taxon>
        <taxon>Pseudonocardiales</taxon>
        <taxon>Pseudonocardiaceae</taxon>
        <taxon>Haloechinothrix</taxon>
    </lineage>
</organism>
<dbReference type="AlphaFoldDB" id="A0A238WSM0"/>
<evidence type="ECO:0000313" key="2">
    <source>
        <dbReference type="EMBL" id="SNR49556.1"/>
    </source>
</evidence>
<dbReference type="Proteomes" id="UP000198348">
    <property type="component" value="Unassembled WGS sequence"/>
</dbReference>
<dbReference type="Pfam" id="PF06108">
    <property type="entry name" value="DUF952"/>
    <property type="match status" value="1"/>
</dbReference>
<dbReference type="CDD" id="cd06121">
    <property type="entry name" value="cupin_YML079wp"/>
    <property type="match status" value="1"/>
</dbReference>